<organism evidence="1 2">
    <name type="scientific">Gracilibacillus oryzae</name>
    <dbReference type="NCBI Taxonomy" id="1672701"/>
    <lineage>
        <taxon>Bacteria</taxon>
        <taxon>Bacillati</taxon>
        <taxon>Bacillota</taxon>
        <taxon>Bacilli</taxon>
        <taxon>Bacillales</taxon>
        <taxon>Bacillaceae</taxon>
        <taxon>Gracilibacillus</taxon>
    </lineage>
</organism>
<proteinExistence type="predicted"/>
<evidence type="ECO:0000313" key="2">
    <source>
        <dbReference type="Proteomes" id="UP000480246"/>
    </source>
</evidence>
<dbReference type="AlphaFoldDB" id="A0A7C8GUJ5"/>
<evidence type="ECO:0000313" key="1">
    <source>
        <dbReference type="EMBL" id="KAB8138473.1"/>
    </source>
</evidence>
<gene>
    <name evidence="1" type="ORF">F9U64_04810</name>
</gene>
<name>A0A7C8GUJ5_9BACI</name>
<sequence>MMKWEADDLPKYFEAKEYIDTVLVPLIPIQLSNEADSLKLANYQKTLQIIAREAERDFAGRMLLSPVYTYVQAASYQKEQERINQWIQLLFKEDFKHVFFLTFDVKWKKEEKGLDGTLLWLPGTVIENYQSVLTKKWINEQTSQLNELIKSFW</sequence>
<dbReference type="Proteomes" id="UP000480246">
    <property type="component" value="Unassembled WGS sequence"/>
</dbReference>
<reference evidence="1 2" key="1">
    <citation type="submission" date="2019-10" db="EMBL/GenBank/DDBJ databases">
        <title>Gracilibacillus sp. nov. isolated from rice seeds.</title>
        <authorList>
            <person name="He S."/>
        </authorList>
    </citation>
    <scope>NUCLEOTIDE SEQUENCE [LARGE SCALE GENOMIC DNA]</scope>
    <source>
        <strain evidence="1 2">TD8</strain>
    </source>
</reference>
<dbReference type="EMBL" id="WEID01000017">
    <property type="protein sequence ID" value="KAB8138473.1"/>
    <property type="molecule type" value="Genomic_DNA"/>
</dbReference>
<protein>
    <submittedName>
        <fullName evidence="1">DUF2487 family protein</fullName>
    </submittedName>
</protein>
<dbReference type="InterPro" id="IPR019615">
    <property type="entry name" value="DUF2487"/>
</dbReference>
<dbReference type="Pfam" id="PF10673">
    <property type="entry name" value="DUF2487"/>
    <property type="match status" value="1"/>
</dbReference>
<dbReference type="OrthoDB" id="2678750at2"/>
<comment type="caution">
    <text evidence="1">The sequence shown here is derived from an EMBL/GenBank/DDBJ whole genome shotgun (WGS) entry which is preliminary data.</text>
</comment>
<accession>A0A7C8GUJ5</accession>
<keyword evidence="2" id="KW-1185">Reference proteome</keyword>